<feature type="compositionally biased region" description="Basic and acidic residues" evidence="4">
    <location>
        <begin position="1"/>
        <end position="10"/>
    </location>
</feature>
<comment type="similarity">
    <text evidence="1">Belongs to the peptidase M24B family.</text>
</comment>
<dbReference type="WBParaSite" id="scf7180000421407.g6841">
    <property type="protein sequence ID" value="scf7180000421407.g6841"/>
    <property type="gene ID" value="scf7180000421407.g6841"/>
</dbReference>
<dbReference type="GO" id="GO:0046872">
    <property type="term" value="F:metal ion binding"/>
    <property type="evidence" value="ECO:0007669"/>
    <property type="project" value="UniProtKB-KW"/>
</dbReference>
<dbReference type="InterPro" id="IPR000587">
    <property type="entry name" value="Creatinase_N"/>
</dbReference>
<feature type="region of interest" description="Disordered" evidence="4">
    <location>
        <begin position="1"/>
        <end position="25"/>
    </location>
</feature>
<evidence type="ECO:0000313" key="6">
    <source>
        <dbReference type="Proteomes" id="UP000887560"/>
    </source>
</evidence>
<keyword evidence="3" id="KW-0378">Hydrolase</keyword>
<organism evidence="6 7">
    <name type="scientific">Meloidogyne floridensis</name>
    <dbReference type="NCBI Taxonomy" id="298350"/>
    <lineage>
        <taxon>Eukaryota</taxon>
        <taxon>Metazoa</taxon>
        <taxon>Ecdysozoa</taxon>
        <taxon>Nematoda</taxon>
        <taxon>Chromadorea</taxon>
        <taxon>Rhabditida</taxon>
        <taxon>Tylenchina</taxon>
        <taxon>Tylenchomorpha</taxon>
        <taxon>Tylenchoidea</taxon>
        <taxon>Meloidogynidae</taxon>
        <taxon>Meloidogyninae</taxon>
        <taxon>Meloidogyne</taxon>
    </lineage>
</organism>
<name>A0A915NSG2_9BILA</name>
<evidence type="ECO:0000256" key="4">
    <source>
        <dbReference type="SAM" id="MobiDB-lite"/>
    </source>
</evidence>
<dbReference type="Pfam" id="PF16189">
    <property type="entry name" value="Creatinase_N_2"/>
    <property type="match status" value="1"/>
</dbReference>
<evidence type="ECO:0000256" key="2">
    <source>
        <dbReference type="ARBA" id="ARBA00022723"/>
    </source>
</evidence>
<reference evidence="7" key="1">
    <citation type="submission" date="2022-11" db="UniProtKB">
        <authorList>
            <consortium name="WormBaseParasite"/>
        </authorList>
    </citation>
    <scope>IDENTIFICATION</scope>
</reference>
<dbReference type="PANTHER" id="PTHR43763">
    <property type="entry name" value="XAA-PRO AMINOPEPTIDASE 1"/>
    <property type="match status" value="1"/>
</dbReference>
<feature type="compositionally biased region" description="Polar residues" evidence="4">
    <location>
        <begin position="11"/>
        <end position="25"/>
    </location>
</feature>
<keyword evidence="2" id="KW-0479">Metal-binding</keyword>
<proteinExistence type="inferred from homology"/>
<dbReference type="InterPro" id="IPR029149">
    <property type="entry name" value="Creatin/AminoP/Spt16_N"/>
</dbReference>
<accession>A0A915NSG2</accession>
<evidence type="ECO:0000256" key="3">
    <source>
        <dbReference type="ARBA" id="ARBA00022801"/>
    </source>
</evidence>
<keyword evidence="6" id="KW-1185">Reference proteome</keyword>
<sequence length="356" mass="41492">MATTTIKDENSVVSPSENPHQLNGNLIETPTTQQTITTTTEEIKEEIVLQKNNLLQKLRDLFKNEEILGQKEHINAYILPRTDVHNNEYINERDQRVKFISGFSGSNAWVIVTKENALLWTDGRYYIQAKSELYEGWTLMKLTGPDSIMPSDWIIQNLENGSKIGFDPKLFNFERAKNFNKKLKNYGIICTPIIKNLVDVLWIERPKEALQKLFILPIEECGEEINSKLGLFNLRGSDIPYVPVFYSYAIIMEINKTFLFVDMRKITPEISTYLKNNNVEIFDYQNVVSFLKEYHETSKNEFNTKMHKIWLSKSINYEIGSLFDKKYYYLADSPVSKMRTIKNLVELNGMRNSHVK</sequence>
<dbReference type="Pfam" id="PF01321">
    <property type="entry name" value="Creatinase_N"/>
    <property type="match status" value="1"/>
</dbReference>
<dbReference type="SUPFAM" id="SSF53092">
    <property type="entry name" value="Creatinase/prolidase N-terminal domain"/>
    <property type="match status" value="1"/>
</dbReference>
<dbReference type="AlphaFoldDB" id="A0A915NSG2"/>
<dbReference type="FunFam" id="3.40.350.10:FF:000003">
    <property type="entry name" value="Xaa-pro aminopeptidase P"/>
    <property type="match status" value="1"/>
</dbReference>
<evidence type="ECO:0000313" key="7">
    <source>
        <dbReference type="WBParaSite" id="scf7180000421407.g6841"/>
    </source>
</evidence>
<protein>
    <submittedName>
        <fullName evidence="7">Creatinase N-terminal domain-containing protein</fullName>
    </submittedName>
</protein>
<evidence type="ECO:0000259" key="5">
    <source>
        <dbReference type="Pfam" id="PF01321"/>
    </source>
</evidence>
<dbReference type="Gene3D" id="3.40.350.10">
    <property type="entry name" value="Creatinase/prolidase N-terminal domain"/>
    <property type="match status" value="2"/>
</dbReference>
<feature type="domain" description="Creatinase N-terminal" evidence="5">
    <location>
        <begin position="74"/>
        <end position="185"/>
    </location>
</feature>
<dbReference type="GO" id="GO:0016787">
    <property type="term" value="F:hydrolase activity"/>
    <property type="evidence" value="ECO:0007669"/>
    <property type="project" value="UniProtKB-KW"/>
</dbReference>
<dbReference type="InterPro" id="IPR050422">
    <property type="entry name" value="X-Pro_aminopeptidase_P"/>
</dbReference>
<evidence type="ECO:0000256" key="1">
    <source>
        <dbReference type="ARBA" id="ARBA00008766"/>
    </source>
</evidence>
<dbReference type="PANTHER" id="PTHR43763:SF6">
    <property type="entry name" value="XAA-PRO AMINOPEPTIDASE 1"/>
    <property type="match status" value="1"/>
</dbReference>
<dbReference type="Proteomes" id="UP000887560">
    <property type="component" value="Unplaced"/>
</dbReference>